<dbReference type="PANTHER" id="PTHR21666:SF270">
    <property type="entry name" value="MUREIN HYDROLASE ACTIVATOR ENVC"/>
    <property type="match status" value="1"/>
</dbReference>
<dbReference type="InterPro" id="IPR016047">
    <property type="entry name" value="M23ase_b-sheet_dom"/>
</dbReference>
<organism evidence="3 4">
    <name type="scientific">Candidatus Avichristensenella intestinipullorum</name>
    <dbReference type="NCBI Taxonomy" id="2840693"/>
    <lineage>
        <taxon>Bacteria</taxon>
        <taxon>Bacillati</taxon>
        <taxon>Bacillota</taxon>
        <taxon>Clostridia</taxon>
        <taxon>Candidatus Avichristensenella</taxon>
    </lineage>
</organism>
<evidence type="ECO:0000313" key="3">
    <source>
        <dbReference type="EMBL" id="HIQ63467.1"/>
    </source>
</evidence>
<gene>
    <name evidence="3" type="ORF">IAA66_07790</name>
</gene>
<proteinExistence type="predicted"/>
<feature type="chain" id="PRO_5039337294" evidence="1">
    <location>
        <begin position="32"/>
        <end position="190"/>
    </location>
</feature>
<dbReference type="EMBL" id="DVFI01000106">
    <property type="protein sequence ID" value="HIQ63467.1"/>
    <property type="molecule type" value="Genomic_DNA"/>
</dbReference>
<comment type="caution">
    <text evidence="3">The sequence shown here is derived from an EMBL/GenBank/DDBJ whole genome shotgun (WGS) entry which is preliminary data.</text>
</comment>
<dbReference type="InterPro" id="IPR011055">
    <property type="entry name" value="Dup_hybrid_motif"/>
</dbReference>
<sequence length="190" mass="20384">MKRIGLFLKKQGFFLMLALCLCVIGASALWARSQADAPAQEDVDAGADMAQSLREAQRMRLNTAPLEGEEGAPFGRTVWLETLECWGAHEAIDIAAQRETPVLAAAPGRVTQARRDRLWGGVVEIEHENGLSTCYRGLETPLQVAQGVEVAAGQTIGTVGTPPAESETGAHLHFETWLDGVPVNPALCLP</sequence>
<feature type="domain" description="M23ase beta-sheet core" evidence="2">
    <location>
        <begin position="88"/>
        <end position="185"/>
    </location>
</feature>
<dbReference type="PANTHER" id="PTHR21666">
    <property type="entry name" value="PEPTIDASE-RELATED"/>
    <property type="match status" value="1"/>
</dbReference>
<evidence type="ECO:0000313" key="4">
    <source>
        <dbReference type="Proteomes" id="UP000886819"/>
    </source>
</evidence>
<evidence type="ECO:0000259" key="2">
    <source>
        <dbReference type="Pfam" id="PF01551"/>
    </source>
</evidence>
<reference evidence="3" key="1">
    <citation type="submission" date="2020-10" db="EMBL/GenBank/DDBJ databases">
        <authorList>
            <person name="Gilroy R."/>
        </authorList>
    </citation>
    <scope>NUCLEOTIDE SEQUENCE</scope>
    <source>
        <strain evidence="3">ChiHile30-977</strain>
    </source>
</reference>
<dbReference type="SUPFAM" id="SSF51261">
    <property type="entry name" value="Duplicated hybrid motif"/>
    <property type="match status" value="1"/>
</dbReference>
<dbReference type="Proteomes" id="UP000886819">
    <property type="component" value="Unassembled WGS sequence"/>
</dbReference>
<dbReference type="CDD" id="cd12797">
    <property type="entry name" value="M23_peptidase"/>
    <property type="match status" value="1"/>
</dbReference>
<keyword evidence="1" id="KW-0732">Signal</keyword>
<dbReference type="GO" id="GO:0004222">
    <property type="term" value="F:metalloendopeptidase activity"/>
    <property type="evidence" value="ECO:0007669"/>
    <property type="project" value="TreeGrafter"/>
</dbReference>
<name>A0A9D0YWQ5_9FIRM</name>
<dbReference type="Pfam" id="PF01551">
    <property type="entry name" value="Peptidase_M23"/>
    <property type="match status" value="1"/>
</dbReference>
<protein>
    <submittedName>
        <fullName evidence="3">M23 family metallopeptidase</fullName>
    </submittedName>
</protein>
<accession>A0A9D0YWQ5</accession>
<dbReference type="InterPro" id="IPR050570">
    <property type="entry name" value="Cell_wall_metabolism_enzyme"/>
</dbReference>
<dbReference type="Gene3D" id="2.70.70.10">
    <property type="entry name" value="Glucose Permease (Domain IIA)"/>
    <property type="match status" value="1"/>
</dbReference>
<dbReference type="AlphaFoldDB" id="A0A9D0YWQ5"/>
<reference evidence="3" key="2">
    <citation type="journal article" date="2021" name="PeerJ">
        <title>Extensive microbial diversity within the chicken gut microbiome revealed by metagenomics and culture.</title>
        <authorList>
            <person name="Gilroy R."/>
            <person name="Ravi A."/>
            <person name="Getino M."/>
            <person name="Pursley I."/>
            <person name="Horton D.L."/>
            <person name="Alikhan N.F."/>
            <person name="Baker D."/>
            <person name="Gharbi K."/>
            <person name="Hall N."/>
            <person name="Watson M."/>
            <person name="Adriaenssens E.M."/>
            <person name="Foster-Nyarko E."/>
            <person name="Jarju S."/>
            <person name="Secka A."/>
            <person name="Antonio M."/>
            <person name="Oren A."/>
            <person name="Chaudhuri R.R."/>
            <person name="La Ragione R."/>
            <person name="Hildebrand F."/>
            <person name="Pallen M.J."/>
        </authorList>
    </citation>
    <scope>NUCLEOTIDE SEQUENCE</scope>
    <source>
        <strain evidence="3">ChiHile30-977</strain>
    </source>
</reference>
<feature type="signal peptide" evidence="1">
    <location>
        <begin position="1"/>
        <end position="31"/>
    </location>
</feature>
<evidence type="ECO:0000256" key="1">
    <source>
        <dbReference type="SAM" id="SignalP"/>
    </source>
</evidence>